<dbReference type="Pfam" id="PF13962">
    <property type="entry name" value="PGG"/>
    <property type="match status" value="1"/>
</dbReference>
<keyword evidence="11" id="KW-1185">Reference proteome</keyword>
<organism evidence="10 11">
    <name type="scientific">Nelumbo nucifera</name>
    <name type="common">Sacred lotus</name>
    <dbReference type="NCBI Taxonomy" id="4432"/>
    <lineage>
        <taxon>Eukaryota</taxon>
        <taxon>Viridiplantae</taxon>
        <taxon>Streptophyta</taxon>
        <taxon>Embryophyta</taxon>
        <taxon>Tracheophyta</taxon>
        <taxon>Spermatophyta</taxon>
        <taxon>Magnoliopsida</taxon>
        <taxon>Proteales</taxon>
        <taxon>Nelumbonaceae</taxon>
        <taxon>Nelumbo</taxon>
    </lineage>
</organism>
<accession>A0A822ZJE6</accession>
<sequence>MEPISSVPRDTASTEEQRENKRDKRNWMEKKRETLMVVAVLITTMAFQVAVKPPGGVWQDDVPGDPLNTNPNSHKAGKAILAYKNGARFRQIFRCNTTGFAASLSIILLLCWQVDCHGGIGCLCGF</sequence>
<dbReference type="InterPro" id="IPR026961">
    <property type="entry name" value="PGG_dom"/>
</dbReference>
<evidence type="ECO:0000256" key="7">
    <source>
        <dbReference type="SAM" id="MobiDB-lite"/>
    </source>
</evidence>
<keyword evidence="3" id="KW-0677">Repeat</keyword>
<comment type="subcellular location">
    <subcellularLocation>
        <location evidence="1">Membrane</location>
        <topology evidence="1">Multi-pass membrane protein</topology>
    </subcellularLocation>
</comment>
<evidence type="ECO:0000256" key="3">
    <source>
        <dbReference type="ARBA" id="ARBA00022737"/>
    </source>
</evidence>
<gene>
    <name evidence="10" type="ORF">HUJ06_004444</name>
</gene>
<dbReference type="GO" id="GO:0016020">
    <property type="term" value="C:membrane"/>
    <property type="evidence" value="ECO:0007669"/>
    <property type="project" value="UniProtKB-SubCell"/>
</dbReference>
<evidence type="ECO:0000256" key="5">
    <source>
        <dbReference type="ARBA" id="ARBA00023043"/>
    </source>
</evidence>
<dbReference type="PANTHER" id="PTHR24186">
    <property type="entry name" value="PROTEIN PHOSPHATASE 1 REGULATORY SUBUNIT"/>
    <property type="match status" value="1"/>
</dbReference>
<evidence type="ECO:0000256" key="4">
    <source>
        <dbReference type="ARBA" id="ARBA00022989"/>
    </source>
</evidence>
<dbReference type="AlphaFoldDB" id="A0A822ZJE6"/>
<comment type="caution">
    <text evidence="10">The sequence shown here is derived from an EMBL/GenBank/DDBJ whole genome shotgun (WGS) entry which is preliminary data.</text>
</comment>
<evidence type="ECO:0000313" key="10">
    <source>
        <dbReference type="EMBL" id="DAD46214.1"/>
    </source>
</evidence>
<keyword evidence="4 8" id="KW-1133">Transmembrane helix</keyword>
<keyword evidence="2 8" id="KW-0812">Transmembrane</keyword>
<protein>
    <recommendedName>
        <fullName evidence="9">PGG domain-containing protein</fullName>
    </recommendedName>
</protein>
<dbReference type="Proteomes" id="UP000607653">
    <property type="component" value="Unassembled WGS sequence"/>
</dbReference>
<feature type="domain" description="PGG" evidence="9">
    <location>
        <begin position="26"/>
        <end position="113"/>
    </location>
</feature>
<dbReference type="PANTHER" id="PTHR24186:SF37">
    <property type="entry name" value="PGG DOMAIN-CONTAINING PROTEIN"/>
    <property type="match status" value="1"/>
</dbReference>
<keyword evidence="5" id="KW-0040">ANK repeat</keyword>
<evidence type="ECO:0000259" key="9">
    <source>
        <dbReference type="Pfam" id="PF13962"/>
    </source>
</evidence>
<reference evidence="10 11" key="1">
    <citation type="journal article" date="2020" name="Mol. Biol. Evol.">
        <title>Distinct Expression and Methylation Patterns for Genes with Different Fates following a Single Whole-Genome Duplication in Flowering Plants.</title>
        <authorList>
            <person name="Shi T."/>
            <person name="Rahmani R.S."/>
            <person name="Gugger P.F."/>
            <person name="Wang M."/>
            <person name="Li H."/>
            <person name="Zhang Y."/>
            <person name="Li Z."/>
            <person name="Wang Q."/>
            <person name="Van de Peer Y."/>
            <person name="Marchal K."/>
            <person name="Chen J."/>
        </authorList>
    </citation>
    <scope>NUCLEOTIDE SEQUENCE [LARGE SCALE GENOMIC DNA]</scope>
    <source>
        <tissue evidence="10">Leaf</tissue>
    </source>
</reference>
<evidence type="ECO:0000256" key="6">
    <source>
        <dbReference type="ARBA" id="ARBA00023136"/>
    </source>
</evidence>
<name>A0A822ZJE6_NELNU</name>
<evidence type="ECO:0000256" key="1">
    <source>
        <dbReference type="ARBA" id="ARBA00004141"/>
    </source>
</evidence>
<evidence type="ECO:0000313" key="11">
    <source>
        <dbReference type="Proteomes" id="UP000607653"/>
    </source>
</evidence>
<feature type="transmembrane region" description="Helical" evidence="8">
    <location>
        <begin position="34"/>
        <end position="51"/>
    </location>
</feature>
<dbReference type="EMBL" id="DUZY01000007">
    <property type="protein sequence ID" value="DAD46214.1"/>
    <property type="molecule type" value="Genomic_DNA"/>
</dbReference>
<keyword evidence="6 8" id="KW-0472">Membrane</keyword>
<feature type="compositionally biased region" description="Basic and acidic residues" evidence="7">
    <location>
        <begin position="15"/>
        <end position="27"/>
    </location>
</feature>
<evidence type="ECO:0000256" key="8">
    <source>
        <dbReference type="SAM" id="Phobius"/>
    </source>
</evidence>
<proteinExistence type="predicted"/>
<evidence type="ECO:0000256" key="2">
    <source>
        <dbReference type="ARBA" id="ARBA00022692"/>
    </source>
</evidence>
<feature type="region of interest" description="Disordered" evidence="7">
    <location>
        <begin position="1"/>
        <end position="27"/>
    </location>
</feature>